<dbReference type="GO" id="GO:0016020">
    <property type="term" value="C:membrane"/>
    <property type="evidence" value="ECO:0007669"/>
    <property type="project" value="UniProtKB-SubCell"/>
</dbReference>
<dbReference type="InterPro" id="IPR004667">
    <property type="entry name" value="ADP_ATP_car_bac_type"/>
</dbReference>
<keyword evidence="7 8" id="KW-0472">Membrane</keyword>
<feature type="transmembrane region" description="Helical" evidence="8">
    <location>
        <begin position="296"/>
        <end position="320"/>
    </location>
</feature>
<evidence type="ECO:0000256" key="4">
    <source>
        <dbReference type="ARBA" id="ARBA00022741"/>
    </source>
</evidence>
<keyword evidence="2 8" id="KW-0813">Transport</keyword>
<proteinExistence type="inferred from homology"/>
<dbReference type="RefSeq" id="WP_171226465.1">
    <property type="nucleotide sequence ID" value="NZ_CP053085.1"/>
</dbReference>
<feature type="transmembrane region" description="Helical" evidence="8">
    <location>
        <begin position="174"/>
        <end position="194"/>
    </location>
</feature>
<keyword evidence="4 8" id="KW-0547">Nucleotide-binding</keyword>
<dbReference type="AlphaFoldDB" id="A0A6M4IVY5"/>
<evidence type="ECO:0000313" key="9">
    <source>
        <dbReference type="EMBL" id="QJR37032.1"/>
    </source>
</evidence>
<name>A0A6M4IVY5_9BACT</name>
<dbReference type="GO" id="GO:0005471">
    <property type="term" value="F:ATP:ADP antiporter activity"/>
    <property type="evidence" value="ECO:0007669"/>
    <property type="project" value="InterPro"/>
</dbReference>
<dbReference type="Pfam" id="PF03219">
    <property type="entry name" value="TLC"/>
    <property type="match status" value="1"/>
</dbReference>
<accession>A0A6M4IVY5</accession>
<evidence type="ECO:0000256" key="8">
    <source>
        <dbReference type="RuleBase" id="RU363121"/>
    </source>
</evidence>
<feature type="transmembrane region" description="Helical" evidence="8">
    <location>
        <begin position="86"/>
        <end position="104"/>
    </location>
</feature>
<feature type="transmembrane region" description="Helical" evidence="8">
    <location>
        <begin position="270"/>
        <end position="289"/>
    </location>
</feature>
<gene>
    <name evidence="9" type="ORF">HKW67_16660</name>
</gene>
<feature type="transmembrane region" description="Helical" evidence="8">
    <location>
        <begin position="148"/>
        <end position="168"/>
    </location>
</feature>
<dbReference type="KEGG" id="ggr:HKW67_16660"/>
<evidence type="ECO:0000313" key="10">
    <source>
        <dbReference type="Proteomes" id="UP000500938"/>
    </source>
</evidence>
<evidence type="ECO:0000256" key="5">
    <source>
        <dbReference type="ARBA" id="ARBA00022840"/>
    </source>
</evidence>
<dbReference type="PANTHER" id="PTHR43596:SF1">
    <property type="entry name" value="ADP,ATP CARRIER PROTEIN"/>
    <property type="match status" value="1"/>
</dbReference>
<keyword evidence="10" id="KW-1185">Reference proteome</keyword>
<dbReference type="Proteomes" id="UP000500938">
    <property type="component" value="Chromosome"/>
</dbReference>
<evidence type="ECO:0000256" key="3">
    <source>
        <dbReference type="ARBA" id="ARBA00022692"/>
    </source>
</evidence>
<evidence type="ECO:0000256" key="2">
    <source>
        <dbReference type="ARBA" id="ARBA00022448"/>
    </source>
</evidence>
<protein>
    <recommendedName>
        <fullName evidence="8">ADP,ATP carrier protein</fullName>
    </recommendedName>
</protein>
<sequence>MIRRVMAKLVTVEEGEWRATLLAFSFFFFLLASYFILRSIRDAIGVAAGTAKLPWLFTGTLIATLLANPLYATIVSRLPVRRFIPIVYRVFAGLLVVFAFAVYSTGPAEEKYLGPAFWIFISVFSLFVPSVFWGFMADTFYSDQGKRLYGFIGVGGTLGGMFGSKFTSLMATQVGTPMLMLMSVLLLECGVQMLRKFPPSFRAETRDREEAKRSVGGGSLAGITHVLRSPYLLGICLFMLLFTIGTTVLYFQQAEIVGAKFADRESRTAFLANLDFYVQLLTVLAQLFISGRVIKWIGVGMTLAILPLVSVIGFGALGVWPSLSLFVAFTVIRRAGNYAFANPGREVLFSVIPAEDKYKAKNFIDTFAYRSGDQIGAWSYAGMSAAGLAVSSIALIAAPMSAVWLVVAIWLGRRHTVMSKAESL</sequence>
<organism evidence="9 10">
    <name type="scientific">Gemmatimonas groenlandica</name>
    <dbReference type="NCBI Taxonomy" id="2732249"/>
    <lineage>
        <taxon>Bacteria</taxon>
        <taxon>Pseudomonadati</taxon>
        <taxon>Gemmatimonadota</taxon>
        <taxon>Gemmatimonadia</taxon>
        <taxon>Gemmatimonadales</taxon>
        <taxon>Gemmatimonadaceae</taxon>
        <taxon>Gemmatimonas</taxon>
    </lineage>
</organism>
<comment type="subcellular location">
    <subcellularLocation>
        <location evidence="1 8">Membrane</location>
        <topology evidence="1 8">Multi-pass membrane protein</topology>
    </subcellularLocation>
</comment>
<keyword evidence="3 8" id="KW-0812">Transmembrane</keyword>
<keyword evidence="6 8" id="KW-1133">Transmembrane helix</keyword>
<evidence type="ECO:0000256" key="6">
    <source>
        <dbReference type="ARBA" id="ARBA00022989"/>
    </source>
</evidence>
<keyword evidence="5 8" id="KW-0067">ATP-binding</keyword>
<reference evidence="9 10" key="1">
    <citation type="submission" date="2020-05" db="EMBL/GenBank/DDBJ databases">
        <title>Complete genome sequence of Gemmatimonas greenlandica TET16.</title>
        <authorList>
            <person name="Zeng Y."/>
        </authorList>
    </citation>
    <scope>NUCLEOTIDE SEQUENCE [LARGE SCALE GENOMIC DNA]</scope>
    <source>
        <strain evidence="9 10">TET16</strain>
    </source>
</reference>
<comment type="similarity">
    <text evidence="8">Belongs to the ADP/ATP translocase tlc family.</text>
</comment>
<feature type="transmembrane region" description="Helical" evidence="8">
    <location>
        <begin position="21"/>
        <end position="41"/>
    </location>
</feature>
<evidence type="ECO:0000256" key="7">
    <source>
        <dbReference type="ARBA" id="ARBA00023136"/>
    </source>
</evidence>
<dbReference type="PANTHER" id="PTHR43596">
    <property type="entry name" value="ADP,ATP CARRIER PROTEIN"/>
    <property type="match status" value="1"/>
</dbReference>
<feature type="transmembrane region" description="Helical" evidence="8">
    <location>
        <begin position="53"/>
        <end position="74"/>
    </location>
</feature>
<dbReference type="SUPFAM" id="SSF103473">
    <property type="entry name" value="MFS general substrate transporter"/>
    <property type="match status" value="1"/>
</dbReference>
<feature type="transmembrane region" description="Helical" evidence="8">
    <location>
        <begin position="116"/>
        <end position="136"/>
    </location>
</feature>
<feature type="transmembrane region" description="Helical" evidence="8">
    <location>
        <begin position="388"/>
        <end position="411"/>
    </location>
</feature>
<evidence type="ECO:0000256" key="1">
    <source>
        <dbReference type="ARBA" id="ARBA00004141"/>
    </source>
</evidence>
<dbReference type="Gene3D" id="1.20.1250.20">
    <property type="entry name" value="MFS general substrate transporter like domains"/>
    <property type="match status" value="1"/>
</dbReference>
<dbReference type="EMBL" id="CP053085">
    <property type="protein sequence ID" value="QJR37032.1"/>
    <property type="molecule type" value="Genomic_DNA"/>
</dbReference>
<feature type="transmembrane region" description="Helical" evidence="8">
    <location>
        <begin position="231"/>
        <end position="250"/>
    </location>
</feature>
<dbReference type="InterPro" id="IPR036259">
    <property type="entry name" value="MFS_trans_sf"/>
</dbReference>
<dbReference type="GO" id="GO:0005524">
    <property type="term" value="F:ATP binding"/>
    <property type="evidence" value="ECO:0007669"/>
    <property type="project" value="UniProtKB-KW"/>
</dbReference>